<dbReference type="Proteomes" id="UP000054776">
    <property type="component" value="Unassembled WGS sequence"/>
</dbReference>
<evidence type="ECO:0000313" key="1">
    <source>
        <dbReference type="EMBL" id="KRY42068.1"/>
    </source>
</evidence>
<keyword evidence="2" id="KW-1185">Reference proteome</keyword>
<name>A0A0V1BYD1_TRISP</name>
<accession>A0A0V1BYD1</accession>
<sequence length="71" mass="8506">MKVKFRHPNLNMNFFKSAPNLNMLQLISYLPLFETFKLKKQFKKYNEETNCAVFNRCFIQIQSYADCTDNS</sequence>
<proteinExistence type="predicted"/>
<reference evidence="1 2" key="1">
    <citation type="submission" date="2015-01" db="EMBL/GenBank/DDBJ databases">
        <title>Evolution of Trichinella species and genotypes.</title>
        <authorList>
            <person name="Korhonen P.K."/>
            <person name="Edoardo P."/>
            <person name="Giuseppe L.R."/>
            <person name="Gasser R.B."/>
        </authorList>
    </citation>
    <scope>NUCLEOTIDE SEQUENCE [LARGE SCALE GENOMIC DNA]</scope>
    <source>
        <strain evidence="1">ISS3</strain>
    </source>
</reference>
<gene>
    <name evidence="1" type="ORF">T01_8417</name>
</gene>
<dbReference type="InParanoid" id="A0A0V1BYD1"/>
<organism evidence="1 2">
    <name type="scientific">Trichinella spiralis</name>
    <name type="common">Trichina worm</name>
    <dbReference type="NCBI Taxonomy" id="6334"/>
    <lineage>
        <taxon>Eukaryota</taxon>
        <taxon>Metazoa</taxon>
        <taxon>Ecdysozoa</taxon>
        <taxon>Nematoda</taxon>
        <taxon>Enoplea</taxon>
        <taxon>Dorylaimia</taxon>
        <taxon>Trichinellida</taxon>
        <taxon>Trichinellidae</taxon>
        <taxon>Trichinella</taxon>
    </lineage>
</organism>
<dbReference type="EMBL" id="JYDH01000005">
    <property type="protein sequence ID" value="KRY42068.1"/>
    <property type="molecule type" value="Genomic_DNA"/>
</dbReference>
<dbReference type="AlphaFoldDB" id="A0A0V1BYD1"/>
<comment type="caution">
    <text evidence="1">The sequence shown here is derived from an EMBL/GenBank/DDBJ whole genome shotgun (WGS) entry which is preliminary data.</text>
</comment>
<evidence type="ECO:0000313" key="2">
    <source>
        <dbReference type="Proteomes" id="UP000054776"/>
    </source>
</evidence>
<protein>
    <submittedName>
        <fullName evidence="1">Uncharacterized protein</fullName>
    </submittedName>
</protein>